<dbReference type="InterPro" id="IPR003409">
    <property type="entry name" value="MORN"/>
</dbReference>
<evidence type="ECO:0000256" key="1">
    <source>
        <dbReference type="ARBA" id="ARBA00022737"/>
    </source>
</evidence>
<dbReference type="SUPFAM" id="SSF82185">
    <property type="entry name" value="Histone H3 K4-specific methyltransferase SET7/9 N-terminal domain"/>
    <property type="match status" value="1"/>
</dbReference>
<accession>A0A9W2Z9B9</accession>
<reference evidence="3" key="1">
    <citation type="submission" date="2025-08" db="UniProtKB">
        <authorList>
            <consortium name="RefSeq"/>
        </authorList>
    </citation>
    <scope>IDENTIFICATION</scope>
</reference>
<dbReference type="Gene3D" id="2.20.110.10">
    <property type="entry name" value="Histone H3 K4-specific methyltransferase SET7/9 N-terminal domain"/>
    <property type="match status" value="2"/>
</dbReference>
<dbReference type="GeneID" id="106078042"/>
<evidence type="ECO:0000313" key="2">
    <source>
        <dbReference type="Proteomes" id="UP001165740"/>
    </source>
</evidence>
<dbReference type="InterPro" id="IPR052849">
    <property type="entry name" value="MORN_repeat_protein"/>
</dbReference>
<protein>
    <submittedName>
        <fullName evidence="3">MORN repeat-containing protein 2-like isoform X1</fullName>
    </submittedName>
</protein>
<proteinExistence type="predicted"/>
<dbReference type="PANTHER" id="PTHR46917">
    <property type="entry name" value="MORN REPEAT-CONTAINING PROTEIN 2"/>
    <property type="match status" value="1"/>
</dbReference>
<dbReference type="Proteomes" id="UP001165740">
    <property type="component" value="Chromosome 17"/>
</dbReference>
<dbReference type="SMART" id="SM00698">
    <property type="entry name" value="MORN"/>
    <property type="match status" value="3"/>
</dbReference>
<name>A0A9W2Z9B9_BIOGL</name>
<dbReference type="OMA" id="MEGDGQF"/>
<dbReference type="OrthoDB" id="437960at2759"/>
<dbReference type="PANTHER" id="PTHR46917:SF1">
    <property type="entry name" value="MORN REPEAT-CONTAINING PROTEIN 2"/>
    <property type="match status" value="1"/>
</dbReference>
<dbReference type="Pfam" id="PF02493">
    <property type="entry name" value="MORN"/>
    <property type="match status" value="4"/>
</dbReference>
<gene>
    <name evidence="3" type="primary">LOC106078042</name>
</gene>
<dbReference type="RefSeq" id="XP_055871567.1">
    <property type="nucleotide sequence ID" value="XM_056015592.1"/>
</dbReference>
<evidence type="ECO:0000313" key="3">
    <source>
        <dbReference type="RefSeq" id="XP_055871567.1"/>
    </source>
</evidence>
<organism evidence="2 3">
    <name type="scientific">Biomphalaria glabrata</name>
    <name type="common">Bloodfluke planorb</name>
    <name type="synonym">Freshwater snail</name>
    <dbReference type="NCBI Taxonomy" id="6526"/>
    <lineage>
        <taxon>Eukaryota</taxon>
        <taxon>Metazoa</taxon>
        <taxon>Spiralia</taxon>
        <taxon>Lophotrochozoa</taxon>
        <taxon>Mollusca</taxon>
        <taxon>Gastropoda</taxon>
        <taxon>Heterobranchia</taxon>
        <taxon>Euthyneura</taxon>
        <taxon>Panpulmonata</taxon>
        <taxon>Hygrophila</taxon>
        <taxon>Lymnaeoidea</taxon>
        <taxon>Planorbidae</taxon>
        <taxon>Biomphalaria</taxon>
    </lineage>
</organism>
<keyword evidence="2" id="KW-1185">Reference proteome</keyword>
<keyword evidence="1" id="KW-0677">Repeat</keyword>
<sequence>MATLRDKKEKKKEKFSPEITSGVFIFPNGDKYEGDCIQTELGSLERNGQGTHTSVSGIVYEGSWANDNMNGKGKLTHPSNAVYEGDFVNNQFHGHGKYTWPDGSYYVGTFVENRLEGEGEFYDTEGQIWTGAFRFRAAPGLKFKLNMN</sequence>
<dbReference type="AlphaFoldDB" id="A0A9W2Z9B9"/>